<evidence type="ECO:0000313" key="4">
    <source>
        <dbReference type="Proteomes" id="UP001444661"/>
    </source>
</evidence>
<evidence type="ECO:0000313" key="3">
    <source>
        <dbReference type="EMBL" id="KAK8044520.1"/>
    </source>
</evidence>
<protein>
    <submittedName>
        <fullName evidence="3">Uncharacterized protein</fullName>
    </submittedName>
</protein>
<dbReference type="Proteomes" id="UP001444661">
    <property type="component" value="Unassembled WGS sequence"/>
</dbReference>
<feature type="transmembrane region" description="Helical" evidence="2">
    <location>
        <begin position="98"/>
        <end position="116"/>
    </location>
</feature>
<evidence type="ECO:0000256" key="1">
    <source>
        <dbReference type="SAM" id="MobiDB-lite"/>
    </source>
</evidence>
<reference evidence="3 4" key="1">
    <citation type="submission" date="2023-01" db="EMBL/GenBank/DDBJ databases">
        <title>Analysis of 21 Apiospora genomes using comparative genomics revels a genus with tremendous synthesis potential of carbohydrate active enzymes and secondary metabolites.</title>
        <authorList>
            <person name="Sorensen T."/>
        </authorList>
    </citation>
    <scope>NUCLEOTIDE SEQUENCE [LARGE SCALE GENOMIC DNA]</scope>
    <source>
        <strain evidence="3 4">CBS 33761</strain>
    </source>
</reference>
<accession>A0ABR1TD07</accession>
<keyword evidence="2" id="KW-0472">Membrane</keyword>
<comment type="caution">
    <text evidence="3">The sequence shown here is derived from an EMBL/GenBank/DDBJ whole genome shotgun (WGS) entry which is preliminary data.</text>
</comment>
<feature type="transmembrane region" description="Helical" evidence="2">
    <location>
        <begin position="182"/>
        <end position="204"/>
    </location>
</feature>
<keyword evidence="4" id="KW-1185">Reference proteome</keyword>
<organism evidence="3 4">
    <name type="scientific">Apiospora rasikravindrae</name>
    <dbReference type="NCBI Taxonomy" id="990691"/>
    <lineage>
        <taxon>Eukaryota</taxon>
        <taxon>Fungi</taxon>
        <taxon>Dikarya</taxon>
        <taxon>Ascomycota</taxon>
        <taxon>Pezizomycotina</taxon>
        <taxon>Sordariomycetes</taxon>
        <taxon>Xylariomycetidae</taxon>
        <taxon>Amphisphaeriales</taxon>
        <taxon>Apiosporaceae</taxon>
        <taxon>Apiospora</taxon>
    </lineage>
</organism>
<feature type="transmembrane region" description="Helical" evidence="2">
    <location>
        <begin position="155"/>
        <end position="176"/>
    </location>
</feature>
<feature type="transmembrane region" description="Helical" evidence="2">
    <location>
        <begin position="128"/>
        <end position="148"/>
    </location>
</feature>
<evidence type="ECO:0000256" key="2">
    <source>
        <dbReference type="SAM" id="Phobius"/>
    </source>
</evidence>
<name>A0ABR1TD07_9PEZI</name>
<feature type="transmembrane region" description="Helical" evidence="2">
    <location>
        <begin position="232"/>
        <end position="248"/>
    </location>
</feature>
<dbReference type="EMBL" id="JAQQWK010000003">
    <property type="protein sequence ID" value="KAK8044520.1"/>
    <property type="molecule type" value="Genomic_DNA"/>
</dbReference>
<keyword evidence="2" id="KW-1133">Transmembrane helix</keyword>
<keyword evidence="2" id="KW-0812">Transmembrane</keyword>
<sequence length="262" mass="30073">MAKVRFETDAPVPPKQESEVPVPPKQEHDHGNDFAKQLNQEQTPPQPGVVFRAINGLLYQGSKAYVHTRYSKVGNAVAQEYLDTRSLLVNRYDRQRTYVGQLLLGLVDVVFSWRDWLLEFSIEWIDNIILFGIFLIDQVLATAWGLLCCLPLHKFVVYGSLVFGTRCFWALFWTFFLSQARLHTALTAVVYVVWATFVGVNYLVRPRDWDTATWPKGPWAIAQSMPGWYKSAVFWNAVGLGFIVWAQYKGFTWPLFPETSSV</sequence>
<gene>
    <name evidence="3" type="ORF">PG993_004544</name>
</gene>
<feature type="region of interest" description="Disordered" evidence="1">
    <location>
        <begin position="1"/>
        <end position="32"/>
    </location>
</feature>
<proteinExistence type="predicted"/>